<proteinExistence type="predicted"/>
<protein>
    <submittedName>
        <fullName evidence="1">Uncharacterized protein</fullName>
    </submittedName>
</protein>
<organism evidence="1 2">
    <name type="scientific">Pedobacter terrae</name>
    <dbReference type="NCBI Taxonomy" id="405671"/>
    <lineage>
        <taxon>Bacteria</taxon>
        <taxon>Pseudomonadati</taxon>
        <taxon>Bacteroidota</taxon>
        <taxon>Sphingobacteriia</taxon>
        <taxon>Sphingobacteriales</taxon>
        <taxon>Sphingobacteriaceae</taxon>
        <taxon>Pedobacter</taxon>
    </lineage>
</organism>
<evidence type="ECO:0000313" key="1">
    <source>
        <dbReference type="EMBL" id="SDG31716.1"/>
    </source>
</evidence>
<sequence length="76" mass="8880">MELQVGKRYLTRNGRETGVLIFEECSFGYSFKDPTRVDCEGKKQCWKKDGFAISHRIETENDIISPLEYTQTKIPF</sequence>
<dbReference type="Proteomes" id="UP000199643">
    <property type="component" value="Unassembled WGS sequence"/>
</dbReference>
<gene>
    <name evidence="1" type="ORF">SAMN05421827_105114</name>
</gene>
<name>A0A1G7T8T8_9SPHI</name>
<accession>A0A1G7T8T8</accession>
<keyword evidence="2" id="KW-1185">Reference proteome</keyword>
<reference evidence="2" key="1">
    <citation type="submission" date="2016-10" db="EMBL/GenBank/DDBJ databases">
        <authorList>
            <person name="Varghese N."/>
            <person name="Submissions S."/>
        </authorList>
    </citation>
    <scope>NUCLEOTIDE SEQUENCE [LARGE SCALE GENOMIC DNA]</scope>
    <source>
        <strain evidence="2">DSM 17933</strain>
    </source>
</reference>
<dbReference type="EMBL" id="FNCH01000005">
    <property type="protein sequence ID" value="SDG31716.1"/>
    <property type="molecule type" value="Genomic_DNA"/>
</dbReference>
<dbReference type="AlphaFoldDB" id="A0A1G7T8T8"/>
<evidence type="ECO:0000313" key="2">
    <source>
        <dbReference type="Proteomes" id="UP000199643"/>
    </source>
</evidence>
<dbReference type="RefSeq" id="WP_090498760.1">
    <property type="nucleotide sequence ID" value="NZ_FNCH01000005.1"/>
</dbReference>
<dbReference type="STRING" id="405671.SAMN05421827_105114"/>